<dbReference type="Proteomes" id="UP000006512">
    <property type="component" value="Unassembled WGS sequence"/>
</dbReference>
<dbReference type="PROSITE" id="PS50404">
    <property type="entry name" value="GST_NTER"/>
    <property type="match status" value="1"/>
</dbReference>
<dbReference type="InterPro" id="IPR036249">
    <property type="entry name" value="Thioredoxin-like_sf"/>
</dbReference>
<protein>
    <submittedName>
        <fullName evidence="3">Glutathione S-transferase, C-terminal domain protein</fullName>
    </submittedName>
</protein>
<dbReference type="CDD" id="cd03048">
    <property type="entry name" value="GST_N_Ure2p_like"/>
    <property type="match status" value="1"/>
</dbReference>
<dbReference type="EMBL" id="GL883077">
    <property type="protein sequence ID" value="EGF93014.1"/>
    <property type="molecule type" value="Genomic_DNA"/>
</dbReference>
<dbReference type="HOGENOM" id="CLU_011226_14_4_5"/>
<dbReference type="SUPFAM" id="SSF47616">
    <property type="entry name" value="GST C-terminal domain-like"/>
    <property type="match status" value="1"/>
</dbReference>
<dbReference type="STRING" id="715226.ABI_14530"/>
<proteinExistence type="predicted"/>
<dbReference type="eggNOG" id="COG0625">
    <property type="taxonomic scope" value="Bacteria"/>
</dbReference>
<sequence length="209" mass="23585">MIHLYTWGTPNGRKLTILMEELGVPYDIHPIDIGKDEQFAPDFLKISPNNKIPAIVDDEAEGGPLSLFESGAIMIYLADKYGQFLPASGAARYTAIQWLMWQMGGLGPMFGQLGWWVVSDKEQTPKGVERYAKEAERLMGVLDKRLSEAPYVGGDDYTIADMAIWPWISQYRTRVKDHVEPMVQKHPHVLAWLDRVGERPAVQKGFALP</sequence>
<feature type="domain" description="GST N-terminal" evidence="1">
    <location>
        <begin position="1"/>
        <end position="85"/>
    </location>
</feature>
<keyword evidence="3" id="KW-0808">Transferase</keyword>
<accession>F4QIV1</accession>
<evidence type="ECO:0000313" key="4">
    <source>
        <dbReference type="Proteomes" id="UP000006512"/>
    </source>
</evidence>
<dbReference type="SFLD" id="SFLDS00019">
    <property type="entry name" value="Glutathione_Transferase_(cytos"/>
    <property type="match status" value="1"/>
</dbReference>
<dbReference type="InterPro" id="IPR004045">
    <property type="entry name" value="Glutathione_S-Trfase_N"/>
</dbReference>
<name>F4QIV1_9CAUL</name>
<dbReference type="Gene3D" id="1.20.1050.10">
    <property type="match status" value="1"/>
</dbReference>
<evidence type="ECO:0000259" key="1">
    <source>
        <dbReference type="PROSITE" id="PS50404"/>
    </source>
</evidence>
<dbReference type="PROSITE" id="PS50405">
    <property type="entry name" value="GST_CTER"/>
    <property type="match status" value="1"/>
</dbReference>
<dbReference type="PANTHER" id="PTHR44051:SF19">
    <property type="entry name" value="DISULFIDE-BOND OXIDOREDUCTASE YFCG"/>
    <property type="match status" value="1"/>
</dbReference>
<gene>
    <name evidence="3" type="ORF">ABI_14530</name>
</gene>
<dbReference type="InterPro" id="IPR010987">
    <property type="entry name" value="Glutathione-S-Trfase_C-like"/>
</dbReference>
<dbReference type="SFLD" id="SFLDG01151">
    <property type="entry name" value="Main.2:_Nu-like"/>
    <property type="match status" value="1"/>
</dbReference>
<reference evidence="4" key="1">
    <citation type="submission" date="2011-03" db="EMBL/GenBank/DDBJ databases">
        <title>Draft genome sequence of Brevundimonas diminuta.</title>
        <authorList>
            <person name="Brown P.J.B."/>
            <person name="Buechlein A."/>
            <person name="Hemmerich C."/>
            <person name="Brun Y.V."/>
        </authorList>
    </citation>
    <scope>NUCLEOTIDE SEQUENCE [LARGE SCALE GENOMIC DNA]</scope>
    <source>
        <strain evidence="4">C19</strain>
    </source>
</reference>
<dbReference type="Pfam" id="PF02798">
    <property type="entry name" value="GST_N"/>
    <property type="match status" value="1"/>
</dbReference>
<dbReference type="SFLD" id="SFLDG00358">
    <property type="entry name" value="Main_(cytGST)"/>
    <property type="match status" value="1"/>
</dbReference>
<organism evidence="3 4">
    <name type="scientific">Asticcacaulis biprosthecium C19</name>
    <dbReference type="NCBI Taxonomy" id="715226"/>
    <lineage>
        <taxon>Bacteria</taxon>
        <taxon>Pseudomonadati</taxon>
        <taxon>Pseudomonadota</taxon>
        <taxon>Alphaproteobacteria</taxon>
        <taxon>Caulobacterales</taxon>
        <taxon>Caulobacteraceae</taxon>
        <taxon>Asticcacaulis</taxon>
    </lineage>
</organism>
<dbReference type="InterPro" id="IPR040079">
    <property type="entry name" value="Glutathione_S-Trfase"/>
</dbReference>
<dbReference type="RefSeq" id="WP_006272199.1">
    <property type="nucleotide sequence ID" value="NZ_GL883077.1"/>
</dbReference>
<dbReference type="OrthoDB" id="9803562at2"/>
<evidence type="ECO:0000313" key="3">
    <source>
        <dbReference type="EMBL" id="EGF93014.1"/>
    </source>
</evidence>
<dbReference type="GO" id="GO:0016740">
    <property type="term" value="F:transferase activity"/>
    <property type="evidence" value="ECO:0007669"/>
    <property type="project" value="UniProtKB-KW"/>
</dbReference>
<dbReference type="PANTHER" id="PTHR44051">
    <property type="entry name" value="GLUTATHIONE S-TRANSFERASE-RELATED"/>
    <property type="match status" value="1"/>
</dbReference>
<keyword evidence="4" id="KW-1185">Reference proteome</keyword>
<dbReference type="SUPFAM" id="SSF52833">
    <property type="entry name" value="Thioredoxin-like"/>
    <property type="match status" value="1"/>
</dbReference>
<dbReference type="AlphaFoldDB" id="F4QIV1"/>
<feature type="domain" description="GST C-terminal" evidence="2">
    <location>
        <begin position="88"/>
        <end position="209"/>
    </location>
</feature>
<dbReference type="Pfam" id="PF13410">
    <property type="entry name" value="GST_C_2"/>
    <property type="match status" value="1"/>
</dbReference>
<dbReference type="InterPro" id="IPR036282">
    <property type="entry name" value="Glutathione-S-Trfase_C_sf"/>
</dbReference>
<evidence type="ECO:0000259" key="2">
    <source>
        <dbReference type="PROSITE" id="PS50405"/>
    </source>
</evidence>
<dbReference type="Gene3D" id="3.40.30.10">
    <property type="entry name" value="Glutaredoxin"/>
    <property type="match status" value="1"/>
</dbReference>